<protein>
    <recommendedName>
        <fullName evidence="2">DUF4283 domain-containing protein</fullName>
    </recommendedName>
</protein>
<name>A0A7J8NJX1_9ROSI</name>
<gene>
    <name evidence="3" type="ORF">Golob_025015</name>
</gene>
<dbReference type="AlphaFoldDB" id="A0A7J8NJX1"/>
<comment type="caution">
    <text evidence="3">The sequence shown here is derived from an EMBL/GenBank/DDBJ whole genome shotgun (WGS) entry which is preliminary data.</text>
</comment>
<dbReference type="Proteomes" id="UP000593572">
    <property type="component" value="Unassembled WGS sequence"/>
</dbReference>
<dbReference type="PANTHER" id="PTHR31286">
    <property type="entry name" value="GLYCINE-RICH CELL WALL STRUCTURAL PROTEIN 1.8-LIKE"/>
    <property type="match status" value="1"/>
</dbReference>
<dbReference type="InterPro" id="IPR025558">
    <property type="entry name" value="DUF4283"/>
</dbReference>
<dbReference type="PANTHER" id="PTHR31286:SF167">
    <property type="entry name" value="OS09G0268800 PROTEIN"/>
    <property type="match status" value="1"/>
</dbReference>
<feature type="compositionally biased region" description="Basic and acidic residues" evidence="1">
    <location>
        <begin position="203"/>
        <end position="223"/>
    </location>
</feature>
<feature type="domain" description="DUF4283" evidence="2">
    <location>
        <begin position="1"/>
        <end position="57"/>
    </location>
</feature>
<accession>A0A7J8NJX1</accession>
<dbReference type="Pfam" id="PF14111">
    <property type="entry name" value="DUF4283"/>
    <property type="match status" value="1"/>
</dbReference>
<evidence type="ECO:0000259" key="2">
    <source>
        <dbReference type="Pfam" id="PF14111"/>
    </source>
</evidence>
<feature type="region of interest" description="Disordered" evidence="1">
    <location>
        <begin position="201"/>
        <end position="239"/>
    </location>
</feature>
<evidence type="ECO:0000256" key="1">
    <source>
        <dbReference type="SAM" id="MobiDB-lite"/>
    </source>
</evidence>
<dbReference type="InterPro" id="IPR040256">
    <property type="entry name" value="At4g02000-like"/>
</dbReference>
<organism evidence="3 4">
    <name type="scientific">Gossypium lobatum</name>
    <dbReference type="NCBI Taxonomy" id="34289"/>
    <lineage>
        <taxon>Eukaryota</taxon>
        <taxon>Viridiplantae</taxon>
        <taxon>Streptophyta</taxon>
        <taxon>Embryophyta</taxon>
        <taxon>Tracheophyta</taxon>
        <taxon>Spermatophyta</taxon>
        <taxon>Magnoliopsida</taxon>
        <taxon>eudicotyledons</taxon>
        <taxon>Gunneridae</taxon>
        <taxon>Pentapetalae</taxon>
        <taxon>rosids</taxon>
        <taxon>malvids</taxon>
        <taxon>Malvales</taxon>
        <taxon>Malvaceae</taxon>
        <taxon>Malvoideae</taxon>
        <taxon>Gossypium</taxon>
    </lineage>
</organism>
<evidence type="ECO:0000313" key="3">
    <source>
        <dbReference type="EMBL" id="MBA0577298.1"/>
    </source>
</evidence>
<sequence>MKSIWKTKKNFEITTVGQNLFLLEFDLDEDLEAITEGRPWFFRKSVILFDRLTKQIKRAQIRLTSSPFWIKIGSCLPEIDKNDLLHAIGVTFGGVIRSEINGNLCRLKISLDVQKPLRRESDIISKECQVLNPDEKERIKKDPNYTLALKAESNLIGKENMKFNALSNKARVQSSYTGGTELLSTNFITSIEENNKVWRAQRTSKETDATEPIQKQEEVSTTREDDELDESKFSSISKKTSWKRRAQTVRLNQEEIDNGTRKRKTPEEDTDRCRLRWVYDEKIKRLKHGKDGHENVLPVATMDTIEQVDASQLTGSAAASRQADRIQ</sequence>
<proteinExistence type="predicted"/>
<reference evidence="3 4" key="1">
    <citation type="journal article" date="2019" name="Genome Biol. Evol.">
        <title>Insights into the evolution of the New World diploid cottons (Gossypium, subgenus Houzingenia) based on genome sequencing.</title>
        <authorList>
            <person name="Grover C.E."/>
            <person name="Arick M.A. 2nd"/>
            <person name="Thrash A."/>
            <person name="Conover J.L."/>
            <person name="Sanders W.S."/>
            <person name="Peterson D.G."/>
            <person name="Frelichowski J.E."/>
            <person name="Scheffler J.A."/>
            <person name="Scheffler B.E."/>
            <person name="Wendel J.F."/>
        </authorList>
    </citation>
    <scope>NUCLEOTIDE SEQUENCE [LARGE SCALE GENOMIC DNA]</scope>
    <source>
        <strain evidence="3">157</strain>
        <tissue evidence="3">Leaf</tissue>
    </source>
</reference>
<dbReference type="EMBL" id="JABEZX010354800">
    <property type="protein sequence ID" value="MBA0577298.1"/>
    <property type="molecule type" value="Genomic_DNA"/>
</dbReference>
<keyword evidence="4" id="KW-1185">Reference proteome</keyword>
<evidence type="ECO:0000313" key="4">
    <source>
        <dbReference type="Proteomes" id="UP000593572"/>
    </source>
</evidence>